<dbReference type="PROSITE" id="PS01068">
    <property type="entry name" value="OMPA_1"/>
    <property type="match status" value="1"/>
</dbReference>
<accession>A0A809REA9</accession>
<dbReference type="Proteomes" id="UP000463939">
    <property type="component" value="Chromosome"/>
</dbReference>
<proteinExistence type="inferred from homology"/>
<dbReference type="Gene3D" id="3.30.1330.60">
    <property type="entry name" value="OmpA-like domain"/>
    <property type="match status" value="1"/>
</dbReference>
<comment type="function">
    <text evidence="8">Part of the Tol-Pal system, which plays a role in outer membrane invagination during cell division and is important for maintaining outer membrane integrity.</text>
</comment>
<feature type="chain" id="PRO_5033056871" description="Peptidoglycan-associated lipoprotein" evidence="10">
    <location>
        <begin position="22"/>
        <end position="185"/>
    </location>
</feature>
<keyword evidence="3 8" id="KW-0472">Membrane</keyword>
<evidence type="ECO:0000256" key="3">
    <source>
        <dbReference type="ARBA" id="ARBA00023136"/>
    </source>
</evidence>
<dbReference type="KEGG" id="sniv:SFSGTM_06630"/>
<evidence type="ECO:0000256" key="2">
    <source>
        <dbReference type="ARBA" id="ARBA00022729"/>
    </source>
</evidence>
<dbReference type="AlphaFoldDB" id="A0A809REA9"/>
<dbReference type="GO" id="GO:0009279">
    <property type="term" value="C:cell outer membrane"/>
    <property type="evidence" value="ECO:0007669"/>
    <property type="project" value="UniProtKB-SubCell"/>
</dbReference>
<evidence type="ECO:0000256" key="7">
    <source>
        <dbReference type="ARBA" id="ARBA00023306"/>
    </source>
</evidence>
<dbReference type="Pfam" id="PF00691">
    <property type="entry name" value="OmpA"/>
    <property type="match status" value="1"/>
</dbReference>
<dbReference type="InterPro" id="IPR006665">
    <property type="entry name" value="OmpA-like"/>
</dbReference>
<dbReference type="PANTHER" id="PTHR30329:SF21">
    <property type="entry name" value="LIPOPROTEIN YIAD-RELATED"/>
    <property type="match status" value="1"/>
</dbReference>
<dbReference type="PROSITE" id="PS51257">
    <property type="entry name" value="PROKAR_LIPOPROTEIN"/>
    <property type="match status" value="1"/>
</dbReference>
<keyword evidence="2 8" id="KW-0732">Signal</keyword>
<comment type="similarity">
    <text evidence="8">Belongs to the Pal lipoprotein family.</text>
</comment>
<dbReference type="InterPro" id="IPR039001">
    <property type="entry name" value="Pal"/>
</dbReference>
<evidence type="ECO:0000256" key="1">
    <source>
        <dbReference type="ARBA" id="ARBA00022618"/>
    </source>
</evidence>
<sequence>MKKTALSLILVALLAGCSTTATQPAPVVDNSAQDAAARAAAAKAAADKAAAEAAALEQARLASQMNPLTDPNNILSKRNVYFDFDKYAVKSEYTPMIEAHAAYLVSHKDVKVTVQGNTDDRGSREYNLALGQRRADAVRKAMNLLNVPEAQMEAVSFGEEKPKAAGEDEAAWAQNRRADIVYQGE</sequence>
<evidence type="ECO:0000256" key="5">
    <source>
        <dbReference type="ARBA" id="ARBA00023237"/>
    </source>
</evidence>
<protein>
    <recommendedName>
        <fullName evidence="8">Peptidoglycan-associated lipoprotein</fullName>
        <shortName evidence="8">PAL</shortName>
    </recommendedName>
</protein>
<dbReference type="EMBL" id="AP021881">
    <property type="protein sequence ID" value="BBO99954.1"/>
    <property type="molecule type" value="Genomic_DNA"/>
</dbReference>
<dbReference type="RefSeq" id="WP_162083934.1">
    <property type="nucleotide sequence ID" value="NZ_AP021881.1"/>
</dbReference>
<evidence type="ECO:0000256" key="10">
    <source>
        <dbReference type="SAM" id="SignalP"/>
    </source>
</evidence>
<dbReference type="PROSITE" id="PS51123">
    <property type="entry name" value="OMPA_2"/>
    <property type="match status" value="1"/>
</dbReference>
<keyword evidence="7 8" id="KW-0131">Cell cycle</keyword>
<evidence type="ECO:0000256" key="9">
    <source>
        <dbReference type="SAM" id="Coils"/>
    </source>
</evidence>
<keyword evidence="13" id="KW-1185">Reference proteome</keyword>
<dbReference type="CDD" id="cd07185">
    <property type="entry name" value="OmpA_C-like"/>
    <property type="match status" value="1"/>
</dbReference>
<name>A0A809REA9_9PROT</name>
<dbReference type="PANTHER" id="PTHR30329">
    <property type="entry name" value="STATOR ELEMENT OF FLAGELLAR MOTOR COMPLEX"/>
    <property type="match status" value="1"/>
</dbReference>
<organism evidence="12 13">
    <name type="scientific">Sulfuriferula nivalis</name>
    <dbReference type="NCBI Taxonomy" id="2675298"/>
    <lineage>
        <taxon>Bacteria</taxon>
        <taxon>Pseudomonadati</taxon>
        <taxon>Pseudomonadota</taxon>
        <taxon>Betaproteobacteria</taxon>
        <taxon>Nitrosomonadales</taxon>
        <taxon>Sulfuricellaceae</taxon>
        <taxon>Sulfuriferula</taxon>
    </lineage>
</organism>
<feature type="coiled-coil region" evidence="9">
    <location>
        <begin position="32"/>
        <end position="59"/>
    </location>
</feature>
<dbReference type="InterPro" id="IPR006690">
    <property type="entry name" value="OMPA-like_CS"/>
</dbReference>
<dbReference type="InterPro" id="IPR036737">
    <property type="entry name" value="OmpA-like_sf"/>
</dbReference>
<evidence type="ECO:0000313" key="13">
    <source>
        <dbReference type="Proteomes" id="UP000463939"/>
    </source>
</evidence>
<dbReference type="PRINTS" id="PR01021">
    <property type="entry name" value="OMPADOMAIN"/>
</dbReference>
<comment type="subcellular location">
    <subcellularLocation>
        <location evidence="8">Cell outer membrane</location>
        <topology evidence="8">Lipid-anchor</topology>
    </subcellularLocation>
</comment>
<keyword evidence="9" id="KW-0175">Coiled coil</keyword>
<dbReference type="InterPro" id="IPR050330">
    <property type="entry name" value="Bact_OuterMem_StrucFunc"/>
</dbReference>
<dbReference type="SUPFAM" id="SSF103088">
    <property type="entry name" value="OmpA-like"/>
    <property type="match status" value="1"/>
</dbReference>
<comment type="subunit">
    <text evidence="8">The Tol-Pal system is composed of five core proteins: the inner membrane proteins TolA, TolQ and TolR, the periplasmic protein TolB and the outer membrane protein Pal. They form a network linking the inner and outer membranes and the peptidoglycan layer.</text>
</comment>
<gene>
    <name evidence="8" type="primary">pal</name>
    <name evidence="12" type="ORF">SFSGTM_06630</name>
</gene>
<evidence type="ECO:0000256" key="6">
    <source>
        <dbReference type="ARBA" id="ARBA00023288"/>
    </source>
</evidence>
<dbReference type="InterPro" id="IPR014169">
    <property type="entry name" value="Pal_lipo_C"/>
</dbReference>
<reference evidence="13" key="1">
    <citation type="submission" date="2019-11" db="EMBL/GenBank/DDBJ databases">
        <title>Isolation and characterization of a novel species in the genus Sulfuriferula.</title>
        <authorList>
            <person name="Mochizuki J."/>
            <person name="Kojima H."/>
            <person name="Fukui M."/>
        </authorList>
    </citation>
    <scope>NUCLEOTIDE SEQUENCE [LARGE SCALE GENOMIC DNA]</scope>
    <source>
        <strain evidence="13">SGTM</strain>
    </source>
</reference>
<keyword evidence="1 8" id="KW-0132">Cell division</keyword>
<keyword evidence="4 8" id="KW-0564">Palmitate</keyword>
<keyword evidence="5 8" id="KW-0998">Cell outer membrane</keyword>
<evidence type="ECO:0000256" key="8">
    <source>
        <dbReference type="HAMAP-Rule" id="MF_02204"/>
    </source>
</evidence>
<feature type="signal peptide" evidence="10">
    <location>
        <begin position="1"/>
        <end position="21"/>
    </location>
</feature>
<dbReference type="GO" id="GO:0051301">
    <property type="term" value="P:cell division"/>
    <property type="evidence" value="ECO:0007669"/>
    <property type="project" value="UniProtKB-UniRule"/>
</dbReference>
<evidence type="ECO:0000256" key="4">
    <source>
        <dbReference type="ARBA" id="ARBA00023139"/>
    </source>
</evidence>
<evidence type="ECO:0000259" key="11">
    <source>
        <dbReference type="PROSITE" id="PS51123"/>
    </source>
</evidence>
<dbReference type="InterPro" id="IPR006664">
    <property type="entry name" value="OMP_bac"/>
</dbReference>
<dbReference type="HAMAP" id="MF_02204">
    <property type="entry name" value="Pal"/>
    <property type="match status" value="1"/>
</dbReference>
<feature type="domain" description="OmpA-like" evidence="11">
    <location>
        <begin position="69"/>
        <end position="185"/>
    </location>
</feature>
<dbReference type="NCBIfam" id="TIGR02802">
    <property type="entry name" value="Pal_lipo"/>
    <property type="match status" value="1"/>
</dbReference>
<evidence type="ECO:0000313" key="12">
    <source>
        <dbReference type="EMBL" id="BBO99954.1"/>
    </source>
</evidence>
<keyword evidence="6 8" id="KW-0449">Lipoprotein</keyword>